<keyword evidence="5" id="KW-1185">Reference proteome</keyword>
<dbReference type="HOGENOM" id="CLU_023194_0_2_2"/>
<dbReference type="AlphaFoldDB" id="H2C1U9"/>
<protein>
    <submittedName>
        <fullName evidence="4">Putative dehydrogenase</fullName>
    </submittedName>
</protein>
<dbReference type="EMBL" id="JH597761">
    <property type="protein sequence ID" value="EHP70220.1"/>
    <property type="molecule type" value="Genomic_DNA"/>
</dbReference>
<reference evidence="4 5" key="1">
    <citation type="submission" date="2012-01" db="EMBL/GenBank/DDBJ databases">
        <title>Improved High-Quality Draft sequence of Metallosphaera yellowstonensis MK1.</title>
        <authorList>
            <consortium name="US DOE Joint Genome Institute"/>
            <person name="Lucas S."/>
            <person name="Han J."/>
            <person name="Cheng J.-F."/>
            <person name="Goodwin L."/>
            <person name="Pitluck S."/>
            <person name="Peters L."/>
            <person name="Teshima H."/>
            <person name="Detter J.C."/>
            <person name="Han C."/>
            <person name="Tapia R."/>
            <person name="Land M."/>
            <person name="Hauser L."/>
            <person name="Kyrpides N."/>
            <person name="Kozubal M."/>
            <person name="Macur R.E."/>
            <person name="Jay Z."/>
            <person name="Inskeep W."/>
            <person name="Woyke T."/>
        </authorList>
    </citation>
    <scope>NUCLEOTIDE SEQUENCE [LARGE SCALE GENOMIC DNA]</scope>
    <source>
        <strain evidence="4 5">MK1</strain>
    </source>
</reference>
<keyword evidence="1" id="KW-0560">Oxidoreductase</keyword>
<evidence type="ECO:0000259" key="3">
    <source>
        <dbReference type="Pfam" id="PF22725"/>
    </source>
</evidence>
<dbReference type="GO" id="GO:0000166">
    <property type="term" value="F:nucleotide binding"/>
    <property type="evidence" value="ECO:0007669"/>
    <property type="project" value="InterPro"/>
</dbReference>
<accession>H2C1U9</accession>
<gene>
    <name evidence="4" type="ORF">MetMK1DRAFT_00007220</name>
</gene>
<name>H2C1U9_9CREN</name>
<dbReference type="GO" id="GO:0016491">
    <property type="term" value="F:oxidoreductase activity"/>
    <property type="evidence" value="ECO:0007669"/>
    <property type="project" value="UniProtKB-KW"/>
</dbReference>
<organism evidence="4 5">
    <name type="scientific">Metallosphaera yellowstonensis MK1</name>
    <dbReference type="NCBI Taxonomy" id="671065"/>
    <lineage>
        <taxon>Archaea</taxon>
        <taxon>Thermoproteota</taxon>
        <taxon>Thermoprotei</taxon>
        <taxon>Sulfolobales</taxon>
        <taxon>Sulfolobaceae</taxon>
        <taxon>Metallosphaera</taxon>
    </lineage>
</organism>
<evidence type="ECO:0000313" key="4">
    <source>
        <dbReference type="EMBL" id="EHP70220.1"/>
    </source>
</evidence>
<proteinExistence type="predicted"/>
<feature type="domain" description="Gfo/Idh/MocA-like oxidoreductase N-terminal" evidence="2">
    <location>
        <begin position="5"/>
        <end position="122"/>
    </location>
</feature>
<dbReference type="InterPro" id="IPR055170">
    <property type="entry name" value="GFO_IDH_MocA-like_dom"/>
</dbReference>
<dbReference type="eggNOG" id="arCOG01622">
    <property type="taxonomic scope" value="Archaea"/>
</dbReference>
<dbReference type="Gene3D" id="3.30.360.10">
    <property type="entry name" value="Dihydrodipicolinate Reductase, domain 2"/>
    <property type="match status" value="1"/>
</dbReference>
<dbReference type="SUPFAM" id="SSF51735">
    <property type="entry name" value="NAD(P)-binding Rossmann-fold domains"/>
    <property type="match status" value="1"/>
</dbReference>
<dbReference type="Pfam" id="PF01408">
    <property type="entry name" value="GFO_IDH_MocA"/>
    <property type="match status" value="1"/>
</dbReference>
<dbReference type="PANTHER" id="PTHR42840">
    <property type="entry name" value="NAD(P)-BINDING ROSSMANN-FOLD SUPERFAMILY PROTEIN-RELATED"/>
    <property type="match status" value="1"/>
</dbReference>
<evidence type="ECO:0000256" key="1">
    <source>
        <dbReference type="ARBA" id="ARBA00023002"/>
    </source>
</evidence>
<dbReference type="SUPFAM" id="SSF55347">
    <property type="entry name" value="Glyceraldehyde-3-phosphate dehydrogenase-like, C-terminal domain"/>
    <property type="match status" value="1"/>
</dbReference>
<dbReference type="GO" id="GO:0006740">
    <property type="term" value="P:NADPH regeneration"/>
    <property type="evidence" value="ECO:0007669"/>
    <property type="project" value="TreeGrafter"/>
</dbReference>
<evidence type="ECO:0000259" key="2">
    <source>
        <dbReference type="Pfam" id="PF01408"/>
    </source>
</evidence>
<dbReference type="OrthoDB" id="226094at2157"/>
<dbReference type="InterPro" id="IPR000683">
    <property type="entry name" value="Gfo/Idh/MocA-like_OxRdtase_N"/>
</dbReference>
<dbReference type="PANTHER" id="PTHR42840:SF3">
    <property type="entry name" value="BINDING ROSSMANN FOLD OXIDOREDUCTASE, PUTATIVE (AFU_ORTHOLOGUE AFUA_2G10240)-RELATED"/>
    <property type="match status" value="1"/>
</dbReference>
<dbReference type="GO" id="GO:0005737">
    <property type="term" value="C:cytoplasm"/>
    <property type="evidence" value="ECO:0007669"/>
    <property type="project" value="TreeGrafter"/>
</dbReference>
<feature type="domain" description="GFO/IDH/MocA-like oxidoreductase" evidence="3">
    <location>
        <begin position="130"/>
        <end position="252"/>
    </location>
</feature>
<dbReference type="InterPro" id="IPR036291">
    <property type="entry name" value="NAD(P)-bd_dom_sf"/>
</dbReference>
<dbReference type="STRING" id="671065.MetMK1DRAFT_00007220"/>
<dbReference type="Proteomes" id="UP000003980">
    <property type="component" value="Unassembled WGS sequence"/>
</dbReference>
<evidence type="ECO:0000313" key="5">
    <source>
        <dbReference type="Proteomes" id="UP000003980"/>
    </source>
</evidence>
<dbReference type="Pfam" id="PF22725">
    <property type="entry name" value="GFO_IDH_MocA_C3"/>
    <property type="match status" value="1"/>
</dbReference>
<sequence length="332" mass="37488">MAKLKAVILGAGRMGRIHSMNLSKMKDVEIVGIVDMDVDRAKNLAQTLGVQPYTEFSSVIKSNKPDVAIITTSTQSHLPLIREAAENGIHVFVEKPMGIDSKENEEIVRAVERNRVKLQVGFQRLYDESFIKAKEALEGGEVGRPLLAELISRDPSPQPGIGTILYPGAIYDDMAIHDFATMLWMFGFRRMRLYASGSAFVFKEYKEAGDFDTSLVNVKYEDGPLVNIDVSRCSRYGYDIRAEILGENGMIRVENRTEYETLVFRGNQISHAPYEWFEVRFRDAYRREVEAFVNSVIRDERTFPDHVFAYNVGRVADAAKRSASIGEPVTVE</sequence>
<dbReference type="Gene3D" id="3.40.50.720">
    <property type="entry name" value="NAD(P)-binding Rossmann-like Domain"/>
    <property type="match status" value="1"/>
</dbReference>